<evidence type="ECO:0000313" key="2">
    <source>
        <dbReference type="Proteomes" id="UP000076722"/>
    </source>
</evidence>
<sequence length="520" mass="59462">MALTRGPSSKKPCPRDLTSSTELTIIAEDYVARTPEDVQKIIEKALQLRNTRGRKGESDNLLKKYSLRAIQSPLLGLTHSNPYRALATDILHVFEGGGVKHVLGWTVDRLSLKSADPATLQIIDDRFSLLVRWKKNRHHESITELTFADSKCWLSIFNRILPCIWDLKADDMENADEMHPVLLLIRNMSEARALLGVEVVTTEYLELASAKLLDLERSIPAAAEVLKQDCAFPKMHILLTHAIEDIKRKGPLKHMNTIIGEHGHTMFKQDFKQSDGQNVELQITELQENRAVIAHTRHTIESAASPDTQKKKETPSVLLSYTGPRLRSPGPKQLLLQIEENKGSRGFFTNLCQGLLEFFKINLNQPNLAHTNVEQLIQTYTAVNTRFQSFSTLTYEEENIRCAESFHNQERYDVVLVALPDKSYVYARMRLLFSCQVLGQDQQVACVTLLRTVIPPSEHFIGMRRVREDAAGSFIYLKWIVRSVYVQPTFDEEEHDFFVNDVMDSDMYLRHQSLQNEEFM</sequence>
<dbReference type="OrthoDB" id="3239511at2759"/>
<reference evidence="1 2" key="1">
    <citation type="journal article" date="2016" name="Mol. Biol. Evol.">
        <title>Comparative Genomics of Early-Diverging Mushroom-Forming Fungi Provides Insights into the Origins of Lignocellulose Decay Capabilities.</title>
        <authorList>
            <person name="Nagy L.G."/>
            <person name="Riley R."/>
            <person name="Tritt A."/>
            <person name="Adam C."/>
            <person name="Daum C."/>
            <person name="Floudas D."/>
            <person name="Sun H."/>
            <person name="Yadav J.S."/>
            <person name="Pangilinan J."/>
            <person name="Larsson K.H."/>
            <person name="Matsuura K."/>
            <person name="Barry K."/>
            <person name="Labutti K."/>
            <person name="Kuo R."/>
            <person name="Ohm R.A."/>
            <person name="Bhattacharya S.S."/>
            <person name="Shirouzu T."/>
            <person name="Yoshinaga Y."/>
            <person name="Martin F.M."/>
            <person name="Grigoriev I.V."/>
            <person name="Hibbett D.S."/>
        </authorList>
    </citation>
    <scope>NUCLEOTIDE SEQUENCE [LARGE SCALE GENOMIC DNA]</scope>
    <source>
        <strain evidence="1 2">HHB9708</strain>
    </source>
</reference>
<organism evidence="1 2">
    <name type="scientific">Sistotremastrum niveocremeum HHB9708</name>
    <dbReference type="NCBI Taxonomy" id="1314777"/>
    <lineage>
        <taxon>Eukaryota</taxon>
        <taxon>Fungi</taxon>
        <taxon>Dikarya</taxon>
        <taxon>Basidiomycota</taxon>
        <taxon>Agaricomycotina</taxon>
        <taxon>Agaricomycetes</taxon>
        <taxon>Sistotremastrales</taxon>
        <taxon>Sistotremastraceae</taxon>
        <taxon>Sertulicium</taxon>
        <taxon>Sertulicium niveocremeum</taxon>
    </lineage>
</organism>
<gene>
    <name evidence="1" type="ORF">SISNIDRAFT_488320</name>
</gene>
<dbReference type="AlphaFoldDB" id="A0A164RC61"/>
<evidence type="ECO:0000313" key="1">
    <source>
        <dbReference type="EMBL" id="KZS90436.1"/>
    </source>
</evidence>
<accession>A0A164RC61</accession>
<keyword evidence="2" id="KW-1185">Reference proteome</keyword>
<protein>
    <submittedName>
        <fullName evidence="1">Uncharacterized protein</fullName>
    </submittedName>
</protein>
<proteinExistence type="predicted"/>
<dbReference type="EMBL" id="KV419421">
    <property type="protein sequence ID" value="KZS90436.1"/>
    <property type="molecule type" value="Genomic_DNA"/>
</dbReference>
<dbReference type="Proteomes" id="UP000076722">
    <property type="component" value="Unassembled WGS sequence"/>
</dbReference>
<name>A0A164RC61_9AGAM</name>